<feature type="transmembrane region" description="Helical" evidence="9">
    <location>
        <begin position="246"/>
        <end position="267"/>
    </location>
</feature>
<evidence type="ECO:0000256" key="7">
    <source>
        <dbReference type="ARBA" id="ARBA00023136"/>
    </source>
</evidence>
<organism evidence="10 11">
    <name type="scientific">Rubripirellula lacrimiformis</name>
    <dbReference type="NCBI Taxonomy" id="1930273"/>
    <lineage>
        <taxon>Bacteria</taxon>
        <taxon>Pseudomonadati</taxon>
        <taxon>Planctomycetota</taxon>
        <taxon>Planctomycetia</taxon>
        <taxon>Pirellulales</taxon>
        <taxon>Pirellulaceae</taxon>
        <taxon>Rubripirellula</taxon>
    </lineage>
</organism>
<keyword evidence="4" id="KW-1003">Cell membrane</keyword>
<dbReference type="SUPFAM" id="SSF81345">
    <property type="entry name" value="ABC transporter involved in vitamin B12 uptake, BtuC"/>
    <property type="match status" value="1"/>
</dbReference>
<dbReference type="GO" id="GO:0043190">
    <property type="term" value="C:ATP-binding cassette (ABC) transporter complex"/>
    <property type="evidence" value="ECO:0007669"/>
    <property type="project" value="InterPro"/>
</dbReference>
<dbReference type="Proteomes" id="UP000318538">
    <property type="component" value="Chromosome"/>
</dbReference>
<evidence type="ECO:0000256" key="2">
    <source>
        <dbReference type="ARBA" id="ARBA00008034"/>
    </source>
</evidence>
<evidence type="ECO:0000256" key="5">
    <source>
        <dbReference type="ARBA" id="ARBA00022692"/>
    </source>
</evidence>
<dbReference type="InterPro" id="IPR001626">
    <property type="entry name" value="ABC_TroCD"/>
</dbReference>
<dbReference type="EMBL" id="CP036525">
    <property type="protein sequence ID" value="QDT07260.1"/>
    <property type="molecule type" value="Genomic_DNA"/>
</dbReference>
<dbReference type="OrthoDB" id="9788905at2"/>
<dbReference type="AlphaFoldDB" id="A0A517NJD6"/>
<comment type="similarity">
    <text evidence="2 8">Belongs to the ABC-3 integral membrane protein family.</text>
</comment>
<feature type="transmembrane region" description="Helical" evidence="9">
    <location>
        <begin position="14"/>
        <end position="35"/>
    </location>
</feature>
<reference evidence="10 11" key="1">
    <citation type="submission" date="2019-02" db="EMBL/GenBank/DDBJ databases">
        <title>Deep-cultivation of Planctomycetes and their phenomic and genomic characterization uncovers novel biology.</title>
        <authorList>
            <person name="Wiegand S."/>
            <person name="Jogler M."/>
            <person name="Boedeker C."/>
            <person name="Pinto D."/>
            <person name="Vollmers J."/>
            <person name="Rivas-Marin E."/>
            <person name="Kohn T."/>
            <person name="Peeters S.H."/>
            <person name="Heuer A."/>
            <person name="Rast P."/>
            <person name="Oberbeckmann S."/>
            <person name="Bunk B."/>
            <person name="Jeske O."/>
            <person name="Meyerdierks A."/>
            <person name="Storesund J.E."/>
            <person name="Kallscheuer N."/>
            <person name="Luecker S."/>
            <person name="Lage O.M."/>
            <person name="Pohl T."/>
            <person name="Merkel B.J."/>
            <person name="Hornburger P."/>
            <person name="Mueller R.-W."/>
            <person name="Bruemmer F."/>
            <person name="Labrenz M."/>
            <person name="Spormann A.M."/>
            <person name="Op den Camp H."/>
            <person name="Overmann J."/>
            <person name="Amann R."/>
            <person name="Jetten M.S.M."/>
            <person name="Mascher T."/>
            <person name="Medema M.H."/>
            <person name="Devos D.P."/>
            <person name="Kaster A.-K."/>
            <person name="Ovreas L."/>
            <person name="Rohde M."/>
            <person name="Galperin M.Y."/>
            <person name="Jogler C."/>
        </authorList>
    </citation>
    <scope>NUCLEOTIDE SEQUENCE [LARGE SCALE GENOMIC DNA]</scope>
    <source>
        <strain evidence="10 11">K22_7</strain>
    </source>
</reference>
<keyword evidence="11" id="KW-1185">Reference proteome</keyword>
<evidence type="ECO:0000256" key="3">
    <source>
        <dbReference type="ARBA" id="ARBA00022448"/>
    </source>
</evidence>
<dbReference type="InterPro" id="IPR037294">
    <property type="entry name" value="ABC_BtuC-like"/>
</dbReference>
<dbReference type="Gene3D" id="1.10.3470.10">
    <property type="entry name" value="ABC transporter involved in vitamin B12 uptake, BtuC"/>
    <property type="match status" value="1"/>
</dbReference>
<comment type="subcellular location">
    <subcellularLocation>
        <location evidence="1 8">Cell membrane</location>
        <topology evidence="1 8">Multi-pass membrane protein</topology>
    </subcellularLocation>
</comment>
<feature type="transmembrane region" description="Helical" evidence="9">
    <location>
        <begin position="157"/>
        <end position="178"/>
    </location>
</feature>
<evidence type="ECO:0000256" key="8">
    <source>
        <dbReference type="RuleBase" id="RU003943"/>
    </source>
</evidence>
<accession>A0A517NJD6</accession>
<dbReference type="RefSeq" id="WP_145174967.1">
    <property type="nucleotide sequence ID" value="NZ_CP036525.1"/>
</dbReference>
<name>A0A517NJD6_9BACT</name>
<evidence type="ECO:0000256" key="6">
    <source>
        <dbReference type="ARBA" id="ARBA00022989"/>
    </source>
</evidence>
<dbReference type="KEGG" id="rlc:K227x_56870"/>
<evidence type="ECO:0000256" key="4">
    <source>
        <dbReference type="ARBA" id="ARBA00022475"/>
    </source>
</evidence>
<sequence length="328" mass="34618">MIAAALVWSTIDTWILLTASLVAASSAIPGCFLFLRKQSMIADALTHAALPGVVAAFVVAGWLQGFGIIDQDGSWTFRQSLMFGGAMTAGLLTAFLTQWVSRSGWIRGDAAMGVVFTTLFAIGLIMLRQFADQSDIDLECVLYGQLDTIGLSDGVPAEAITCALMLVVNLVLVTVLFKELMLTTFDPELAGTLGLRPEWMHYGLMTITTATIVTAFEVVGSILAIGMLVIPPSTAFFISRRLRPMIAVSMSVAVSASVLGHLAAITLPGPITSALGLPYVESVTTSGAIVLVAAAQLLIAMLIGPERGILVDRYRATRTPAGEAVPVN</sequence>
<gene>
    <name evidence="10" type="primary">mntB_2</name>
    <name evidence="10" type="ORF">K227x_56870</name>
</gene>
<proteinExistence type="inferred from homology"/>
<keyword evidence="7 9" id="KW-0472">Membrane</keyword>
<dbReference type="PANTHER" id="PTHR30477:SF8">
    <property type="entry name" value="METAL TRANSPORT SYSTEM MEMBRANE PROTEIN CT_070-RELATED"/>
    <property type="match status" value="1"/>
</dbReference>
<keyword evidence="6 9" id="KW-1133">Transmembrane helix</keyword>
<dbReference type="PANTHER" id="PTHR30477">
    <property type="entry name" value="ABC-TRANSPORTER METAL-BINDING PROTEIN"/>
    <property type="match status" value="1"/>
</dbReference>
<keyword evidence="3 8" id="KW-0813">Transport</keyword>
<feature type="transmembrane region" description="Helical" evidence="9">
    <location>
        <begin position="47"/>
        <end position="69"/>
    </location>
</feature>
<evidence type="ECO:0000256" key="9">
    <source>
        <dbReference type="SAM" id="Phobius"/>
    </source>
</evidence>
<feature type="transmembrane region" description="Helical" evidence="9">
    <location>
        <begin position="112"/>
        <end position="131"/>
    </location>
</feature>
<evidence type="ECO:0000256" key="1">
    <source>
        <dbReference type="ARBA" id="ARBA00004651"/>
    </source>
</evidence>
<dbReference type="GO" id="GO:0055085">
    <property type="term" value="P:transmembrane transport"/>
    <property type="evidence" value="ECO:0007669"/>
    <property type="project" value="InterPro"/>
</dbReference>
<feature type="transmembrane region" description="Helical" evidence="9">
    <location>
        <begin position="81"/>
        <end position="100"/>
    </location>
</feature>
<feature type="transmembrane region" description="Helical" evidence="9">
    <location>
        <begin position="287"/>
        <end position="305"/>
    </location>
</feature>
<keyword evidence="5 8" id="KW-0812">Transmembrane</keyword>
<evidence type="ECO:0000313" key="11">
    <source>
        <dbReference type="Proteomes" id="UP000318538"/>
    </source>
</evidence>
<evidence type="ECO:0000313" key="10">
    <source>
        <dbReference type="EMBL" id="QDT07260.1"/>
    </source>
</evidence>
<protein>
    <submittedName>
        <fullName evidence="10">Manganese transport system membrane protein MntB</fullName>
    </submittedName>
</protein>
<dbReference type="GO" id="GO:0010043">
    <property type="term" value="P:response to zinc ion"/>
    <property type="evidence" value="ECO:0007669"/>
    <property type="project" value="TreeGrafter"/>
</dbReference>
<dbReference type="Pfam" id="PF00950">
    <property type="entry name" value="ABC-3"/>
    <property type="match status" value="1"/>
</dbReference>